<feature type="non-terminal residue" evidence="2">
    <location>
        <position position="375"/>
    </location>
</feature>
<evidence type="ECO:0000259" key="1">
    <source>
        <dbReference type="Pfam" id="PF20209"/>
    </source>
</evidence>
<protein>
    <recommendedName>
        <fullName evidence="1">DUF6570 domain-containing protein</fullName>
    </recommendedName>
</protein>
<dbReference type="Proteomes" id="UP001362999">
    <property type="component" value="Unassembled WGS sequence"/>
</dbReference>
<keyword evidence="3" id="KW-1185">Reference proteome</keyword>
<proteinExistence type="predicted"/>
<accession>A0AAV9ZEC5</accession>
<sequence>MQSYAPRTEISTYCSLCGSVDTATVQRSTFNVHAKQSDVPPSVERCVDGVQNNAEQTLQPKPFVQRPESLSAPSFEIDPFVQLSLHEKDSVVHFLVVTSRSTALALRNMIARHENMSRLTLERKEKNAANLQIEFGNHRCTKACLILRSEAIRAGITSAPAITATDFQEASLILRLRSGKRKVVVKQENPRKRRKTADENIVVREFPIILSQAEKDKIVREFRESTSNMALKRYECSFCGKLEAASEVKMKSVTSLDIGLLDKAVERLRITCSQPHIETFSRQSLINDSTYVLCHLCNLSVTNNVFRSLPLRSYANGLWIGEVPSELRDLTFLEEQCIARARATRCMYKINLGPTGQLAARGNVCILPQDASSFL</sequence>
<feature type="domain" description="DUF6570" evidence="1">
    <location>
        <begin position="308"/>
        <end position="371"/>
    </location>
</feature>
<gene>
    <name evidence="2" type="ORF">R3P38DRAFT_2580231</name>
</gene>
<dbReference type="InterPro" id="IPR046700">
    <property type="entry name" value="DUF6570"/>
</dbReference>
<evidence type="ECO:0000313" key="2">
    <source>
        <dbReference type="EMBL" id="KAK6978120.1"/>
    </source>
</evidence>
<comment type="caution">
    <text evidence="2">The sequence shown here is derived from an EMBL/GenBank/DDBJ whole genome shotgun (WGS) entry which is preliminary data.</text>
</comment>
<evidence type="ECO:0000313" key="3">
    <source>
        <dbReference type="Proteomes" id="UP001362999"/>
    </source>
</evidence>
<dbReference type="EMBL" id="JAWWNJ010000161">
    <property type="protein sequence ID" value="KAK6978120.1"/>
    <property type="molecule type" value="Genomic_DNA"/>
</dbReference>
<name>A0AAV9ZEC5_9AGAR</name>
<organism evidence="2 3">
    <name type="scientific">Favolaschia claudopus</name>
    <dbReference type="NCBI Taxonomy" id="2862362"/>
    <lineage>
        <taxon>Eukaryota</taxon>
        <taxon>Fungi</taxon>
        <taxon>Dikarya</taxon>
        <taxon>Basidiomycota</taxon>
        <taxon>Agaricomycotina</taxon>
        <taxon>Agaricomycetes</taxon>
        <taxon>Agaricomycetidae</taxon>
        <taxon>Agaricales</taxon>
        <taxon>Marasmiineae</taxon>
        <taxon>Mycenaceae</taxon>
        <taxon>Favolaschia</taxon>
    </lineage>
</organism>
<reference evidence="2 3" key="1">
    <citation type="journal article" date="2024" name="J Genomics">
        <title>Draft genome sequencing and assembly of Favolaschia claudopus CIRM-BRFM 2984 isolated from oak limbs.</title>
        <authorList>
            <person name="Navarro D."/>
            <person name="Drula E."/>
            <person name="Chaduli D."/>
            <person name="Cazenave R."/>
            <person name="Ahrendt S."/>
            <person name="Wang J."/>
            <person name="Lipzen A."/>
            <person name="Daum C."/>
            <person name="Barry K."/>
            <person name="Grigoriev I.V."/>
            <person name="Favel A."/>
            <person name="Rosso M.N."/>
            <person name="Martin F."/>
        </authorList>
    </citation>
    <scope>NUCLEOTIDE SEQUENCE [LARGE SCALE GENOMIC DNA]</scope>
    <source>
        <strain evidence="2 3">CIRM-BRFM 2984</strain>
    </source>
</reference>
<dbReference type="Pfam" id="PF20209">
    <property type="entry name" value="DUF6570"/>
    <property type="match status" value="1"/>
</dbReference>
<dbReference type="AlphaFoldDB" id="A0AAV9ZEC5"/>